<comment type="cofactor">
    <cofactor evidence="2">
        <name>a divalent metal cation</name>
        <dbReference type="ChEBI" id="CHEBI:60240"/>
    </cofactor>
</comment>
<evidence type="ECO:0000313" key="4">
    <source>
        <dbReference type="EMBL" id="GMS78058.1"/>
    </source>
</evidence>
<dbReference type="GO" id="GO:0004518">
    <property type="term" value="F:nuclease activity"/>
    <property type="evidence" value="ECO:0007669"/>
    <property type="project" value="UniProtKB-KW"/>
</dbReference>
<organism evidence="4 5">
    <name type="scientific">Pristionchus entomophagus</name>
    <dbReference type="NCBI Taxonomy" id="358040"/>
    <lineage>
        <taxon>Eukaryota</taxon>
        <taxon>Metazoa</taxon>
        <taxon>Ecdysozoa</taxon>
        <taxon>Nematoda</taxon>
        <taxon>Chromadorea</taxon>
        <taxon>Rhabditida</taxon>
        <taxon>Rhabditina</taxon>
        <taxon>Diplogasteromorpha</taxon>
        <taxon>Diplogasteroidea</taxon>
        <taxon>Neodiplogasteridae</taxon>
        <taxon>Pristionchus</taxon>
    </lineage>
</organism>
<dbReference type="GO" id="GO:0003723">
    <property type="term" value="F:RNA binding"/>
    <property type="evidence" value="ECO:0007669"/>
    <property type="project" value="UniProtKB-KW"/>
</dbReference>
<dbReference type="InterPro" id="IPR013961">
    <property type="entry name" value="RAI1"/>
</dbReference>
<sequence>GHPDTDSPVDTCPTFEMMVRTNLMMGGECIKVCCGAEVDALRGDEPIELKTAPEGKDSEFVRYGTSLMQSEIVGVRTIVVGIKKDNFIVEKVVEKTVNEIKSTGTWKSPLLSATRSCLKFFQK</sequence>
<evidence type="ECO:0000256" key="1">
    <source>
        <dbReference type="ARBA" id="ARBA00006562"/>
    </source>
</evidence>
<keyword evidence="2" id="KW-0694">RNA-binding</keyword>
<dbReference type="EMBL" id="BTSX01000001">
    <property type="protein sequence ID" value="GMS78058.1"/>
    <property type="molecule type" value="Genomic_DNA"/>
</dbReference>
<dbReference type="InterPro" id="IPR039039">
    <property type="entry name" value="RAI1-like_fam"/>
</dbReference>
<keyword evidence="2" id="KW-0378">Hydrolase</keyword>
<comment type="function">
    <text evidence="2">Decapping enzyme for NAD-capped RNAs: specifically hydrolyzes the nicotinamide adenine dinucleotide (NAD) cap from a subset of RNAs by removing the entire NAD moiety from the 5'-end of an NAD-capped RNA.</text>
</comment>
<keyword evidence="2" id="KW-0547">Nucleotide-binding</keyword>
<dbReference type="Proteomes" id="UP001432027">
    <property type="component" value="Unassembled WGS sequence"/>
</dbReference>
<keyword evidence="2" id="KW-0540">Nuclease</keyword>
<dbReference type="EC" id="3.6.1.-" evidence="2"/>
<comment type="similarity">
    <text evidence="1 2">Belongs to the DXO/Dom3Z family.</text>
</comment>
<dbReference type="GO" id="GO:0000166">
    <property type="term" value="F:nucleotide binding"/>
    <property type="evidence" value="ECO:0007669"/>
    <property type="project" value="UniProtKB-KW"/>
</dbReference>
<evidence type="ECO:0000259" key="3">
    <source>
        <dbReference type="Pfam" id="PF08652"/>
    </source>
</evidence>
<dbReference type="Pfam" id="PF08652">
    <property type="entry name" value="RAI1"/>
    <property type="match status" value="1"/>
</dbReference>
<gene>
    <name evidence="4" type="ORF">PENTCL1PPCAC_233</name>
</gene>
<proteinExistence type="inferred from homology"/>
<dbReference type="GO" id="GO:0005829">
    <property type="term" value="C:cytosol"/>
    <property type="evidence" value="ECO:0007669"/>
    <property type="project" value="TreeGrafter"/>
</dbReference>
<dbReference type="PANTHER" id="PTHR12395">
    <property type="entry name" value="DOM-3 RELATED"/>
    <property type="match status" value="1"/>
</dbReference>
<protein>
    <recommendedName>
        <fullName evidence="2">Decapping nuclease</fullName>
        <ecNumber evidence="2">3.6.1.-</ecNumber>
    </recommendedName>
</protein>
<dbReference type="PANTHER" id="PTHR12395:SF9">
    <property type="entry name" value="DECAPPING AND EXORIBONUCLEASE PROTEIN"/>
    <property type="match status" value="1"/>
</dbReference>
<dbReference type="GO" id="GO:0005634">
    <property type="term" value="C:nucleus"/>
    <property type="evidence" value="ECO:0007669"/>
    <property type="project" value="UniProtKB-SubCell"/>
</dbReference>
<dbReference type="GO" id="GO:0110155">
    <property type="term" value="P:NAD-cap decapping"/>
    <property type="evidence" value="ECO:0007669"/>
    <property type="project" value="TreeGrafter"/>
</dbReference>
<accession>A0AAV5SBR3</accession>
<dbReference type="GO" id="GO:0000956">
    <property type="term" value="P:nuclear-transcribed mRNA catabolic process"/>
    <property type="evidence" value="ECO:0007669"/>
    <property type="project" value="TreeGrafter"/>
</dbReference>
<comment type="subcellular location">
    <subcellularLocation>
        <location evidence="2">Nucleus</location>
    </subcellularLocation>
</comment>
<feature type="non-terminal residue" evidence="4">
    <location>
        <position position="1"/>
    </location>
</feature>
<evidence type="ECO:0000256" key="2">
    <source>
        <dbReference type="RuleBase" id="RU367113"/>
    </source>
</evidence>
<evidence type="ECO:0000313" key="5">
    <source>
        <dbReference type="Proteomes" id="UP001432027"/>
    </source>
</evidence>
<keyword evidence="2" id="KW-0539">Nucleus</keyword>
<name>A0AAV5SBR3_9BILA</name>
<keyword evidence="2" id="KW-0479">Metal-binding</keyword>
<keyword evidence="5" id="KW-1185">Reference proteome</keyword>
<dbReference type="AlphaFoldDB" id="A0AAV5SBR3"/>
<comment type="caution">
    <text evidence="4">The sequence shown here is derived from an EMBL/GenBank/DDBJ whole genome shotgun (WGS) entry which is preliminary data.</text>
</comment>
<dbReference type="GO" id="GO:0046872">
    <property type="term" value="F:metal ion binding"/>
    <property type="evidence" value="ECO:0007669"/>
    <property type="project" value="UniProtKB-KW"/>
</dbReference>
<dbReference type="GO" id="GO:0034353">
    <property type="term" value="F:mRNA 5'-diphosphatase activity"/>
    <property type="evidence" value="ECO:0007669"/>
    <property type="project" value="TreeGrafter"/>
</dbReference>
<reference evidence="4" key="1">
    <citation type="submission" date="2023-10" db="EMBL/GenBank/DDBJ databases">
        <title>Genome assembly of Pristionchus species.</title>
        <authorList>
            <person name="Yoshida K."/>
            <person name="Sommer R.J."/>
        </authorList>
    </citation>
    <scope>NUCLEOTIDE SEQUENCE</scope>
    <source>
        <strain evidence="4">RS0144</strain>
    </source>
</reference>
<feature type="domain" description="RAI1-like" evidence="3">
    <location>
        <begin position="5"/>
        <end position="122"/>
    </location>
</feature>